<dbReference type="InParanoid" id="D3BAH9"/>
<dbReference type="GO" id="GO:0051213">
    <property type="term" value="F:dioxygenase activity"/>
    <property type="evidence" value="ECO:0007669"/>
    <property type="project" value="InterPro"/>
</dbReference>
<comment type="caution">
    <text evidence="3">The sequence shown here is derived from an EMBL/GenBank/DDBJ whole genome shotgun (WGS) entry which is preliminary data.</text>
</comment>
<dbReference type="Proteomes" id="UP000001396">
    <property type="component" value="Unassembled WGS sequence"/>
</dbReference>
<organism evidence="3 4">
    <name type="scientific">Heterostelium pallidum (strain ATCC 26659 / Pp 5 / PN500)</name>
    <name type="common">Cellular slime mold</name>
    <name type="synonym">Polysphondylium pallidum</name>
    <dbReference type="NCBI Taxonomy" id="670386"/>
    <lineage>
        <taxon>Eukaryota</taxon>
        <taxon>Amoebozoa</taxon>
        <taxon>Evosea</taxon>
        <taxon>Eumycetozoa</taxon>
        <taxon>Dictyostelia</taxon>
        <taxon>Acytosteliales</taxon>
        <taxon>Acytosteliaceae</taxon>
        <taxon>Heterostelium</taxon>
    </lineage>
</organism>
<feature type="compositionally biased region" description="Low complexity" evidence="1">
    <location>
        <begin position="294"/>
        <end position="305"/>
    </location>
</feature>
<protein>
    <submittedName>
        <fullName evidence="3">Putative alkylated DNA repair protein</fullName>
    </submittedName>
</protein>
<dbReference type="InterPro" id="IPR032854">
    <property type="entry name" value="ALKBH3"/>
</dbReference>
<dbReference type="PANTHER" id="PTHR31212">
    <property type="entry name" value="ALPHA-KETOGLUTARATE-DEPENDENT DIOXYGENASE ALKB HOMOLOG 3"/>
    <property type="match status" value="1"/>
</dbReference>
<dbReference type="Pfam" id="PF13532">
    <property type="entry name" value="2OG-FeII_Oxy_2"/>
    <property type="match status" value="1"/>
</dbReference>
<evidence type="ECO:0000313" key="3">
    <source>
        <dbReference type="EMBL" id="EFA81566.1"/>
    </source>
</evidence>
<gene>
    <name evidence="3" type="ORF">PPL_05555</name>
</gene>
<sequence>MEYFSRVLLPKKRKSEDNNNNNINNNNLQLSLPNNYKNFYAKKYNNEKYDNDDKYYASDIDFDKISPKKQLTIDSLMGVKSVGETEFDVPNPLPPLHPIPLKNQTGMLYWCKHFLSQKMSSILERHLLQVLNFEQHEMKMYEKIVPLPRLMGWMSDSDLEYARKHETSPWTPPMIKLKTSLETLLNVKFDYVLVNYYRNGKDHIGLHSDKEAISETTRTIASVSLGATRRFILKPNDGEADIEFSLNAGSLLVMAEETQLYWKHCVPKELKVIQPRINLTFRCMKEKSETYTTLSPQSQSQSSPLELPPPVKDSNYGTIPFDTDEIKALTYTTTTTTTTSSQPISPNKISLLPFQTTPKIKKDQPNLILSNEPKQKSPILLPLKPSISIKSPTPLLSSNNNVDIDDFTLDFDSIEETNNNNNNSNNSINVNVNISLSDDGEIDFDLDDVNESNKNNNSNNNNNNKIDKPIIKPIMIKQIIKIKTPERSGVIDSSSSVDEFNFEGLD</sequence>
<dbReference type="InterPro" id="IPR027450">
    <property type="entry name" value="AlkB-like"/>
</dbReference>
<feature type="compositionally biased region" description="Low complexity" evidence="1">
    <location>
        <begin position="453"/>
        <end position="464"/>
    </location>
</feature>
<dbReference type="SUPFAM" id="SSF51197">
    <property type="entry name" value="Clavaminate synthase-like"/>
    <property type="match status" value="1"/>
</dbReference>
<dbReference type="InterPro" id="IPR005123">
    <property type="entry name" value="Oxoglu/Fe-dep_dioxygenase_dom"/>
</dbReference>
<feature type="region of interest" description="Disordered" evidence="1">
    <location>
        <begin position="291"/>
        <end position="312"/>
    </location>
</feature>
<name>D3BAH9_HETP5</name>
<dbReference type="PANTHER" id="PTHR31212:SF4">
    <property type="entry name" value="ALPHA-KETOGLUTARATE-DEPENDENT DIOXYGENASE ALKB HOMOLOG 3"/>
    <property type="match status" value="1"/>
</dbReference>
<dbReference type="InterPro" id="IPR037151">
    <property type="entry name" value="AlkB-like_sf"/>
</dbReference>
<keyword evidence="4" id="KW-1185">Reference proteome</keyword>
<reference evidence="3 4" key="1">
    <citation type="journal article" date="2011" name="Genome Res.">
        <title>Phylogeny-wide analysis of social amoeba genomes highlights ancient origins for complex intercellular communication.</title>
        <authorList>
            <person name="Heidel A.J."/>
            <person name="Lawal H.M."/>
            <person name="Felder M."/>
            <person name="Schilde C."/>
            <person name="Helps N.R."/>
            <person name="Tunggal B."/>
            <person name="Rivero F."/>
            <person name="John U."/>
            <person name="Schleicher M."/>
            <person name="Eichinger L."/>
            <person name="Platzer M."/>
            <person name="Noegel A.A."/>
            <person name="Schaap P."/>
            <person name="Gloeckner G."/>
        </authorList>
    </citation>
    <scope>NUCLEOTIDE SEQUENCE [LARGE SCALE GENOMIC DNA]</scope>
    <source>
        <strain evidence="4">ATCC 26659 / Pp 5 / PN500</strain>
    </source>
</reference>
<evidence type="ECO:0000313" key="4">
    <source>
        <dbReference type="Proteomes" id="UP000001396"/>
    </source>
</evidence>
<dbReference type="AlphaFoldDB" id="D3BAH9"/>
<dbReference type="GO" id="GO:0006307">
    <property type="term" value="P:DNA alkylation repair"/>
    <property type="evidence" value="ECO:0007669"/>
    <property type="project" value="InterPro"/>
</dbReference>
<dbReference type="Gene3D" id="2.60.120.590">
    <property type="entry name" value="Alpha-ketoglutarate-dependent dioxygenase AlkB-like"/>
    <property type="match status" value="1"/>
</dbReference>
<proteinExistence type="predicted"/>
<dbReference type="STRING" id="670386.D3BAH9"/>
<feature type="domain" description="Fe2OG dioxygenase" evidence="2">
    <location>
        <begin position="188"/>
        <end position="285"/>
    </location>
</feature>
<dbReference type="GeneID" id="31361039"/>
<accession>D3BAH9</accession>
<feature type="region of interest" description="Disordered" evidence="1">
    <location>
        <begin position="447"/>
        <end position="467"/>
    </location>
</feature>
<evidence type="ECO:0000256" key="1">
    <source>
        <dbReference type="SAM" id="MobiDB-lite"/>
    </source>
</evidence>
<dbReference type="RefSeq" id="XP_020433683.1">
    <property type="nucleotide sequence ID" value="XM_020576434.1"/>
</dbReference>
<evidence type="ECO:0000259" key="2">
    <source>
        <dbReference type="PROSITE" id="PS51471"/>
    </source>
</evidence>
<dbReference type="PROSITE" id="PS51471">
    <property type="entry name" value="FE2OG_OXY"/>
    <property type="match status" value="1"/>
</dbReference>
<dbReference type="EMBL" id="ADBJ01000025">
    <property type="protein sequence ID" value="EFA81566.1"/>
    <property type="molecule type" value="Genomic_DNA"/>
</dbReference>